<dbReference type="AlphaFoldDB" id="A0A1E3P6T8"/>
<dbReference type="InterPro" id="IPR052146">
    <property type="entry name" value="HOT1"/>
</dbReference>
<feature type="compositionally biased region" description="Polar residues" evidence="1">
    <location>
        <begin position="216"/>
        <end position="226"/>
    </location>
</feature>
<feature type="region of interest" description="Disordered" evidence="1">
    <location>
        <begin position="216"/>
        <end position="264"/>
    </location>
</feature>
<feature type="domain" description="Transcription activator GCR1-like" evidence="2">
    <location>
        <begin position="259"/>
        <end position="304"/>
    </location>
</feature>
<dbReference type="Pfam" id="PF12550">
    <property type="entry name" value="GCR1_C"/>
    <property type="match status" value="1"/>
</dbReference>
<proteinExistence type="predicted"/>
<protein>
    <recommendedName>
        <fullName evidence="2">Transcription activator GCR1-like domain-containing protein</fullName>
    </recommendedName>
</protein>
<dbReference type="GeneID" id="30200463"/>
<gene>
    <name evidence="3" type="ORF">WICANDRAFT_61624</name>
</gene>
<evidence type="ECO:0000313" key="4">
    <source>
        <dbReference type="Proteomes" id="UP000094112"/>
    </source>
</evidence>
<feature type="compositionally biased region" description="Acidic residues" evidence="1">
    <location>
        <begin position="240"/>
        <end position="252"/>
    </location>
</feature>
<dbReference type="OrthoDB" id="428577at2759"/>
<evidence type="ECO:0000313" key="3">
    <source>
        <dbReference type="EMBL" id="ODQ61058.1"/>
    </source>
</evidence>
<dbReference type="PANTHER" id="PTHR37784">
    <property type="entry name" value="PROTEIN MSN1"/>
    <property type="match status" value="1"/>
</dbReference>
<dbReference type="EMBL" id="KV454209">
    <property type="protein sequence ID" value="ODQ61058.1"/>
    <property type="molecule type" value="Genomic_DNA"/>
</dbReference>
<evidence type="ECO:0000256" key="1">
    <source>
        <dbReference type="SAM" id="MobiDB-lite"/>
    </source>
</evidence>
<dbReference type="RefSeq" id="XP_019040265.1">
    <property type="nucleotide sequence ID" value="XM_019183217.1"/>
</dbReference>
<dbReference type="PANTHER" id="PTHR37784:SF1">
    <property type="entry name" value="GLYCOLYTIC GENES TRANSCRIPTIONAL ACTIVATOR GCR1"/>
    <property type="match status" value="1"/>
</dbReference>
<feature type="non-terminal residue" evidence="3">
    <location>
        <position position="305"/>
    </location>
</feature>
<feature type="region of interest" description="Disordered" evidence="1">
    <location>
        <begin position="173"/>
        <end position="193"/>
    </location>
</feature>
<dbReference type="GO" id="GO:0000978">
    <property type="term" value="F:RNA polymerase II cis-regulatory region sequence-specific DNA binding"/>
    <property type="evidence" value="ECO:0007669"/>
    <property type="project" value="TreeGrafter"/>
</dbReference>
<dbReference type="GO" id="GO:0000981">
    <property type="term" value="F:DNA-binding transcription factor activity, RNA polymerase II-specific"/>
    <property type="evidence" value="ECO:0007669"/>
    <property type="project" value="TreeGrafter"/>
</dbReference>
<dbReference type="InterPro" id="IPR022210">
    <property type="entry name" value="TF_GCR1-like"/>
</dbReference>
<dbReference type="Proteomes" id="UP000094112">
    <property type="component" value="Unassembled WGS sequence"/>
</dbReference>
<accession>A0A1E3P6T8</accession>
<name>A0A1E3P6T8_WICAA</name>
<reference evidence="3 4" key="1">
    <citation type="journal article" date="2016" name="Proc. Natl. Acad. Sci. U.S.A.">
        <title>Comparative genomics of biotechnologically important yeasts.</title>
        <authorList>
            <person name="Riley R."/>
            <person name="Haridas S."/>
            <person name="Wolfe K.H."/>
            <person name="Lopes M.R."/>
            <person name="Hittinger C.T."/>
            <person name="Goeker M."/>
            <person name="Salamov A.A."/>
            <person name="Wisecaver J.H."/>
            <person name="Long T.M."/>
            <person name="Calvey C.H."/>
            <person name="Aerts A.L."/>
            <person name="Barry K.W."/>
            <person name="Choi C."/>
            <person name="Clum A."/>
            <person name="Coughlan A.Y."/>
            <person name="Deshpande S."/>
            <person name="Douglass A.P."/>
            <person name="Hanson S.J."/>
            <person name="Klenk H.-P."/>
            <person name="LaButti K.M."/>
            <person name="Lapidus A."/>
            <person name="Lindquist E.A."/>
            <person name="Lipzen A.M."/>
            <person name="Meier-Kolthoff J.P."/>
            <person name="Ohm R.A."/>
            <person name="Otillar R.P."/>
            <person name="Pangilinan J.L."/>
            <person name="Peng Y."/>
            <person name="Rokas A."/>
            <person name="Rosa C.A."/>
            <person name="Scheuner C."/>
            <person name="Sibirny A.A."/>
            <person name="Slot J.C."/>
            <person name="Stielow J.B."/>
            <person name="Sun H."/>
            <person name="Kurtzman C.P."/>
            <person name="Blackwell M."/>
            <person name="Grigoriev I.V."/>
            <person name="Jeffries T.W."/>
        </authorList>
    </citation>
    <scope>NUCLEOTIDE SEQUENCE [LARGE SCALE GENOMIC DNA]</scope>
    <source>
        <strain evidence="4">ATCC 58044 / CBS 1984 / NCYC 433 / NRRL Y-366-8</strain>
    </source>
</reference>
<dbReference type="GO" id="GO:0060963">
    <property type="term" value="P:positive regulation of ribosomal protein gene transcription by RNA polymerase II"/>
    <property type="evidence" value="ECO:0007669"/>
    <property type="project" value="TreeGrafter"/>
</dbReference>
<organism evidence="3 4">
    <name type="scientific">Wickerhamomyces anomalus (strain ATCC 58044 / CBS 1984 / NCYC 433 / NRRL Y-366-8)</name>
    <name type="common">Yeast</name>
    <name type="synonym">Hansenula anomala</name>
    <dbReference type="NCBI Taxonomy" id="683960"/>
    <lineage>
        <taxon>Eukaryota</taxon>
        <taxon>Fungi</taxon>
        <taxon>Dikarya</taxon>
        <taxon>Ascomycota</taxon>
        <taxon>Saccharomycotina</taxon>
        <taxon>Saccharomycetes</taxon>
        <taxon>Phaffomycetales</taxon>
        <taxon>Wickerhamomycetaceae</taxon>
        <taxon>Wickerhamomyces</taxon>
    </lineage>
</organism>
<sequence length="305" mass="33917">MDPYNLIQEQLATINNNLNNSLAKIHDEVVTLSKRVESLENKTRDHDNALGNKIEDIEQTLLILPKIYNNQVSLIETQLVGHQYQFKRISNIITKDAEAAPFANVNNATSSAGSGISSNNTQVNNNPNSAILNPVNGGISSQNRVNSPIPLIPPNRINQANRVNQTQPINIPLTRQPSQATNSIPSRRSTTTATNRNFINVPLDHDHNLNTLSNSVINPQRSQSTVGDDVLSNAGNEGNVGDEDDEDDDGLIDENNFHKLNPNPKSVQEVLDEYYYGYQGQPSLKYLEESQKRWRKGNKNLSKTF</sequence>
<evidence type="ECO:0000259" key="2">
    <source>
        <dbReference type="Pfam" id="PF12550"/>
    </source>
</evidence>
<keyword evidence="4" id="KW-1185">Reference proteome</keyword>
<dbReference type="STRING" id="683960.A0A1E3P6T8"/>
<feature type="compositionally biased region" description="Polar residues" evidence="1">
    <location>
        <begin position="173"/>
        <end position="185"/>
    </location>
</feature>